<name>C8W340_DESAS</name>
<dbReference type="Gene3D" id="3.30.70.1890">
    <property type="match status" value="1"/>
</dbReference>
<dbReference type="InterPro" id="IPR010156">
    <property type="entry name" value="CRISPR-assoc_prot_Cas6"/>
</dbReference>
<accession>C8W340</accession>
<dbReference type="InterPro" id="IPR045747">
    <property type="entry name" value="CRISPR-assoc_prot_Cas6_N_sf"/>
</dbReference>
<organism evidence="3 4">
    <name type="scientific">Desulfofarcimen acetoxidans (strain ATCC 49208 / DSM 771 / KCTC 5769 / VKM B-1644 / 5575)</name>
    <name type="common">Desulfotomaculum acetoxidans</name>
    <dbReference type="NCBI Taxonomy" id="485916"/>
    <lineage>
        <taxon>Bacteria</taxon>
        <taxon>Bacillati</taxon>
        <taxon>Bacillota</taxon>
        <taxon>Clostridia</taxon>
        <taxon>Eubacteriales</taxon>
        <taxon>Peptococcaceae</taxon>
        <taxon>Desulfofarcimen</taxon>
    </lineage>
</organism>
<keyword evidence="1" id="KW-0051">Antiviral defense</keyword>
<dbReference type="HOGENOM" id="CLU_090947_1_0_9"/>
<feature type="domain" description="CRISPR associated protein Cas6 C-terminal" evidence="2">
    <location>
        <begin position="132"/>
        <end position="254"/>
    </location>
</feature>
<evidence type="ECO:0000259" key="2">
    <source>
        <dbReference type="Pfam" id="PF01881"/>
    </source>
</evidence>
<dbReference type="eggNOG" id="COG1583">
    <property type="taxonomic scope" value="Bacteria"/>
</dbReference>
<evidence type="ECO:0000256" key="1">
    <source>
        <dbReference type="ARBA" id="ARBA00023118"/>
    </source>
</evidence>
<dbReference type="InterPro" id="IPR049435">
    <property type="entry name" value="Cas_Cas6_C"/>
</dbReference>
<dbReference type="GO" id="GO:0016788">
    <property type="term" value="F:hydrolase activity, acting on ester bonds"/>
    <property type="evidence" value="ECO:0007669"/>
    <property type="project" value="InterPro"/>
</dbReference>
<dbReference type="EMBL" id="CP001720">
    <property type="protein sequence ID" value="ACV61807.1"/>
    <property type="molecule type" value="Genomic_DNA"/>
</dbReference>
<dbReference type="STRING" id="485916.Dtox_0913"/>
<keyword evidence="4" id="KW-1185">Reference proteome</keyword>
<dbReference type="KEGG" id="dae:Dtox_0913"/>
<dbReference type="PANTHER" id="PTHR36984">
    <property type="entry name" value="CRISPR-ASSOCIATED ENDORIBONUCLEASE CAS6 1"/>
    <property type="match status" value="1"/>
</dbReference>
<reference evidence="3 4" key="1">
    <citation type="journal article" date="2009" name="Stand. Genomic Sci.">
        <title>Complete genome sequence of Desulfotomaculum acetoxidans type strain (5575).</title>
        <authorList>
            <person name="Spring S."/>
            <person name="Lapidus A."/>
            <person name="Schroder M."/>
            <person name="Gleim D."/>
            <person name="Sims D."/>
            <person name="Meincke L."/>
            <person name="Glavina Del Rio T."/>
            <person name="Tice H."/>
            <person name="Copeland A."/>
            <person name="Cheng J.F."/>
            <person name="Lucas S."/>
            <person name="Chen F."/>
            <person name="Nolan M."/>
            <person name="Bruce D."/>
            <person name="Goodwin L."/>
            <person name="Pitluck S."/>
            <person name="Ivanova N."/>
            <person name="Mavromatis K."/>
            <person name="Mikhailova N."/>
            <person name="Pati A."/>
            <person name="Chen A."/>
            <person name="Palaniappan K."/>
            <person name="Land M."/>
            <person name="Hauser L."/>
            <person name="Chang Y.J."/>
            <person name="Jeffries C.D."/>
            <person name="Chain P."/>
            <person name="Saunders E."/>
            <person name="Brettin T."/>
            <person name="Detter J.C."/>
            <person name="Goker M."/>
            <person name="Bristow J."/>
            <person name="Eisen J.A."/>
            <person name="Markowitz V."/>
            <person name="Hugenholtz P."/>
            <person name="Kyrpides N.C."/>
            <person name="Klenk H.P."/>
            <person name="Han C."/>
        </authorList>
    </citation>
    <scope>NUCLEOTIDE SEQUENCE [LARGE SCALE GENOMIC DNA]</scope>
    <source>
        <strain evidence="4">ATCC 49208 / DSM 771 / VKM B-1644</strain>
    </source>
</reference>
<protein>
    <submittedName>
        <fullName evidence="3">CRISPR-associated protein Cas6</fullName>
    </submittedName>
</protein>
<dbReference type="CDD" id="cd21140">
    <property type="entry name" value="Cas6_I-like"/>
    <property type="match status" value="1"/>
</dbReference>
<dbReference type="Proteomes" id="UP000002217">
    <property type="component" value="Chromosome"/>
</dbReference>
<proteinExistence type="predicted"/>
<dbReference type="AlphaFoldDB" id="C8W340"/>
<evidence type="ECO:0000313" key="3">
    <source>
        <dbReference type="EMBL" id="ACV61807.1"/>
    </source>
</evidence>
<dbReference type="Pfam" id="PF01881">
    <property type="entry name" value="Cas_Cas6_C"/>
    <property type="match status" value="1"/>
</dbReference>
<dbReference type="GO" id="GO:0051607">
    <property type="term" value="P:defense response to virus"/>
    <property type="evidence" value="ECO:0007669"/>
    <property type="project" value="UniProtKB-KW"/>
</dbReference>
<dbReference type="PANTHER" id="PTHR36984:SF3">
    <property type="entry name" value="CRISPR-ASSOCIATED ENDORIBONUCLEASE CAS6"/>
    <property type="match status" value="1"/>
</dbReference>
<dbReference type="Gene3D" id="3.30.70.1900">
    <property type="match status" value="1"/>
</dbReference>
<gene>
    <name evidence="3" type="ordered locus">Dtox_0913</name>
</gene>
<sequence length="255" mass="30022">MVSIILEVGVKMRIKVDIETGSMELPIDYRRKFLSYIKSAFEDYNQELYTELYEMGSSPKSFCFSIYFLPEVEIGKEEIILRSKRFTAWFTTPDILMGVHLINALMARRNKWFPLADCDNKLRTLSINNVQERPITANTALFRILSPIVIRDHDNKEMKKDWYYTYEDSEFEIIWKRNLKAELKNKFGRDVSSDINELQIKPIKLRKTVVRNYDIYIPCTIGNFILEGERYLLEYIYKAGIGSRRSLGFGCLDIV</sequence>
<dbReference type="NCBIfam" id="TIGR01877">
    <property type="entry name" value="cas_cas6"/>
    <property type="match status" value="1"/>
</dbReference>
<evidence type="ECO:0000313" key="4">
    <source>
        <dbReference type="Proteomes" id="UP000002217"/>
    </source>
</evidence>